<gene>
    <name evidence="1" type="ORF">R2D22_21110</name>
</gene>
<sequence>MTALSGFAAALPEPARLRERLRTLTLLEAAFGSRWPRYAYAAAGEDGFEYFRYENGGGDDYRVFLGRSSAFLRAFDHESSLSPYDEEAVWPGLLDGLPDDLVPLTQLDDDEPEFPALTLALWHGHDGTGWRHGAPEPQDGAEAELTAWMLEPLTLFTPAAVGEDLSHYYSRPVDAATIEAVLDGEPLSRTLVERLASGTVWDPVEELAHRLGAGSA</sequence>
<name>A0ABZ0LWB0_9ACTN</name>
<reference evidence="1 2" key="1">
    <citation type="submission" date="2023-10" db="EMBL/GenBank/DDBJ databases">
        <title>The genome sequence of Streptomyces sp. HUAS YS2.</title>
        <authorList>
            <person name="Mo P."/>
        </authorList>
    </citation>
    <scope>NUCLEOTIDE SEQUENCE [LARGE SCALE GENOMIC DNA]</scope>
    <source>
        <strain evidence="1 2">HUAS YS2</strain>
    </source>
</reference>
<organism evidence="1 2">
    <name type="scientific">Streptomyces solicathayae</name>
    <dbReference type="NCBI Taxonomy" id="3081768"/>
    <lineage>
        <taxon>Bacteria</taxon>
        <taxon>Bacillati</taxon>
        <taxon>Actinomycetota</taxon>
        <taxon>Actinomycetes</taxon>
        <taxon>Kitasatosporales</taxon>
        <taxon>Streptomycetaceae</taxon>
        <taxon>Streptomyces</taxon>
    </lineage>
</organism>
<protein>
    <recommendedName>
        <fullName evidence="3">SMI1/KNR4 family protein</fullName>
    </recommendedName>
</protein>
<dbReference type="Proteomes" id="UP001301731">
    <property type="component" value="Chromosome"/>
</dbReference>
<proteinExistence type="predicted"/>
<keyword evidence="2" id="KW-1185">Reference proteome</keyword>
<evidence type="ECO:0000313" key="1">
    <source>
        <dbReference type="EMBL" id="WOX23748.1"/>
    </source>
</evidence>
<evidence type="ECO:0000313" key="2">
    <source>
        <dbReference type="Proteomes" id="UP001301731"/>
    </source>
</evidence>
<dbReference type="EMBL" id="CP137573">
    <property type="protein sequence ID" value="WOX23748.1"/>
    <property type="molecule type" value="Genomic_DNA"/>
</dbReference>
<accession>A0ABZ0LWB0</accession>
<dbReference type="RefSeq" id="WP_318105928.1">
    <property type="nucleotide sequence ID" value="NZ_CP137573.1"/>
</dbReference>
<evidence type="ECO:0008006" key="3">
    <source>
        <dbReference type="Google" id="ProtNLM"/>
    </source>
</evidence>